<dbReference type="PIRSF" id="PIRSF000906">
    <property type="entry name" value="FBPtase_Bacill"/>
    <property type="match status" value="1"/>
</dbReference>
<comment type="similarity">
    <text evidence="4">Belongs to the FBPase class 3 family.</text>
</comment>
<dbReference type="SUPFAM" id="SSF56300">
    <property type="entry name" value="Metallo-dependent phosphatases"/>
    <property type="match status" value="1"/>
</dbReference>
<dbReference type="HAMAP" id="MF_01854">
    <property type="entry name" value="FBPase_class3"/>
    <property type="match status" value="1"/>
</dbReference>
<name>A0A1H7L4F3_9FIRM</name>
<evidence type="ECO:0000256" key="1">
    <source>
        <dbReference type="ARBA" id="ARBA00022801"/>
    </source>
</evidence>
<dbReference type="GO" id="GO:0006094">
    <property type="term" value="P:gluconeogenesis"/>
    <property type="evidence" value="ECO:0007669"/>
    <property type="project" value="UniProtKB-UniRule"/>
</dbReference>
<dbReference type="Proteomes" id="UP000182321">
    <property type="component" value="Unassembled WGS sequence"/>
</dbReference>
<comment type="catalytic activity">
    <reaction evidence="4">
        <text>beta-D-fructose 1,6-bisphosphate + H2O = beta-D-fructose 6-phosphate + phosphate</text>
        <dbReference type="Rhea" id="RHEA:11064"/>
        <dbReference type="ChEBI" id="CHEBI:15377"/>
        <dbReference type="ChEBI" id="CHEBI:32966"/>
        <dbReference type="ChEBI" id="CHEBI:43474"/>
        <dbReference type="ChEBI" id="CHEBI:57634"/>
        <dbReference type="EC" id="3.1.3.11"/>
    </reaction>
</comment>
<keyword evidence="6" id="KW-1185">Reference proteome</keyword>
<dbReference type="EC" id="3.1.3.11" evidence="4"/>
<sequence>MQQNEMEKQYLRILSKQFPNVASTATEIINLQSILSLPKGTEHFLSDIHGEYEQFAHVLRNGSGAVKRKIDEEFGNMLSEKEKRDLATLIYYPEERIRMIKESGWGNSMDDWYVVMINRLIQVCKAAASKYTRSKVRKALPKDFAYVIEELITGRRDHSDQEAYFNEIIHTVIRIGKAPELIVALSNAISCFVVDHLHIVGDIYDRGPGPHICMDILMKYHSVDIQWGNHDVVWMGAATGQLACIATVLRFSARYGNLDILEDGYGINLLPLFKFAMETYKEDPCDQFALHYREGEYDLANAEIDRKMHKAIAIIQFKIEGQLIKEHPEFNMDDRLLLDKMDLTRGVVLIDGKEYELLDCNFPTVNPEDPYALSKEEKDVMDKLRVAFMKCEKLQEHVGFLYRKGGLYKTYNNNLLFHGCVPLDDNGQFKDVELCGKHYKGKALYDALEQLLRKGYYAIDPEEKQKGMDMLWYTWCHANSPVFGKDKMATFERYFVADKETHVEKKNPYYTWYDKDETVTMILNEFGLNSPESHIINGHVPVEAKKGELPIKCGGRLIVIDGGFSKAYQPKTGIAGYTLTYNSYGFLLAAHEPFESVEKAVETGSDIHSDTVLVQHVDRRKTVADTDNGQALKQNIMELEELLEAYRTGILVES</sequence>
<evidence type="ECO:0000256" key="4">
    <source>
        <dbReference type="HAMAP-Rule" id="MF_01854"/>
    </source>
</evidence>
<protein>
    <recommendedName>
        <fullName evidence="4">Fructose-1,6-bisphosphatase class 3</fullName>
        <shortName evidence="4">FBPase class 3</shortName>
        <ecNumber evidence="4">3.1.3.11</ecNumber>
    </recommendedName>
    <alternativeName>
        <fullName evidence="4">D-fructose-1,6-bisphosphate 1-phosphohydrolase class 3</fullName>
    </alternativeName>
</protein>
<dbReference type="InterPro" id="IPR029052">
    <property type="entry name" value="Metallo-depent_PP-like"/>
</dbReference>
<keyword evidence="1 4" id="KW-0378">Hydrolase</keyword>
<dbReference type="GO" id="GO:0042132">
    <property type="term" value="F:fructose 1,6-bisphosphate 1-phosphatase activity"/>
    <property type="evidence" value="ECO:0007669"/>
    <property type="project" value="UniProtKB-UniRule"/>
</dbReference>
<reference evidence="6" key="1">
    <citation type="submission" date="2016-10" db="EMBL/GenBank/DDBJ databases">
        <authorList>
            <person name="Varghese N."/>
        </authorList>
    </citation>
    <scope>NUCLEOTIDE SEQUENCE [LARGE SCALE GENOMIC DNA]</scope>
    <source>
        <strain evidence="6">ACV-9</strain>
    </source>
</reference>
<dbReference type="UniPathway" id="UPA00138"/>
<gene>
    <name evidence="4" type="primary">fbp</name>
    <name evidence="5" type="ORF">SAMN02910377_02223</name>
</gene>
<evidence type="ECO:0000256" key="3">
    <source>
        <dbReference type="ARBA" id="ARBA00023277"/>
    </source>
</evidence>
<proteinExistence type="inferred from homology"/>
<dbReference type="InterPro" id="IPR009164">
    <property type="entry name" value="FBPtase_class3"/>
</dbReference>
<keyword evidence="3 4" id="KW-0119">Carbohydrate metabolism</keyword>
<dbReference type="Pfam" id="PF06874">
    <property type="entry name" value="FBPase_2"/>
    <property type="match status" value="1"/>
</dbReference>
<organism evidence="5 6">
    <name type="scientific">Pseudobutyrivibrio ruminis</name>
    <dbReference type="NCBI Taxonomy" id="46206"/>
    <lineage>
        <taxon>Bacteria</taxon>
        <taxon>Bacillati</taxon>
        <taxon>Bacillota</taxon>
        <taxon>Clostridia</taxon>
        <taxon>Lachnospirales</taxon>
        <taxon>Lachnospiraceae</taxon>
        <taxon>Pseudobutyrivibrio</taxon>
    </lineage>
</organism>
<dbReference type="EMBL" id="FNZX01000014">
    <property type="protein sequence ID" value="SEK93157.1"/>
    <property type="molecule type" value="Genomic_DNA"/>
</dbReference>
<evidence type="ECO:0000256" key="2">
    <source>
        <dbReference type="ARBA" id="ARBA00023211"/>
    </source>
</evidence>
<dbReference type="AlphaFoldDB" id="A0A1H7L4F3"/>
<comment type="cofactor">
    <cofactor evidence="4">
        <name>Mn(2+)</name>
        <dbReference type="ChEBI" id="CHEBI:29035"/>
    </cofactor>
</comment>
<dbReference type="Gene3D" id="3.60.21.10">
    <property type="match status" value="1"/>
</dbReference>
<comment type="pathway">
    <text evidence="4">Carbohydrate biosynthesis; gluconeogenesis.</text>
</comment>
<accession>A0A1H7L4F3</accession>
<keyword evidence="2 4" id="KW-0464">Manganese</keyword>
<dbReference type="RefSeq" id="WP_074791784.1">
    <property type="nucleotide sequence ID" value="NZ_FNZX01000014.1"/>
</dbReference>
<evidence type="ECO:0000313" key="5">
    <source>
        <dbReference type="EMBL" id="SEK93157.1"/>
    </source>
</evidence>
<evidence type="ECO:0000313" key="6">
    <source>
        <dbReference type="Proteomes" id="UP000182321"/>
    </source>
</evidence>